<keyword evidence="3" id="KW-1185">Reference proteome</keyword>
<dbReference type="Proteomes" id="UP000609726">
    <property type="component" value="Unassembled WGS sequence"/>
</dbReference>
<keyword evidence="1" id="KW-1133">Transmembrane helix</keyword>
<dbReference type="RefSeq" id="WP_166873144.1">
    <property type="nucleotide sequence ID" value="NZ_WHJH01000007.1"/>
</dbReference>
<evidence type="ECO:0000313" key="3">
    <source>
        <dbReference type="Proteomes" id="UP000609726"/>
    </source>
</evidence>
<proteinExistence type="predicted"/>
<dbReference type="EMBL" id="WHJH01000007">
    <property type="protein sequence ID" value="NHZ89166.1"/>
    <property type="molecule type" value="Genomic_DNA"/>
</dbReference>
<dbReference type="InterPro" id="IPR008523">
    <property type="entry name" value="DUF805"/>
</dbReference>
<sequence>MTRHGGSGQDGAVARTGGRIGRLRYLVYTMLPGVLLFLLMVFLTGRHSPFGLIVHILLMETLPLVVALCFTAIATLMTARRLRDIGVSPWCSLLMLVPAVNGLLACYLLCKKGDPAPNRYGPAPPGNTMALAAGAWCLAPLAGVPLVLRSLGG</sequence>
<dbReference type="PANTHER" id="PTHR34980">
    <property type="entry name" value="INNER MEMBRANE PROTEIN-RELATED-RELATED"/>
    <property type="match status" value="1"/>
</dbReference>
<feature type="transmembrane region" description="Helical" evidence="1">
    <location>
        <begin position="50"/>
        <end position="78"/>
    </location>
</feature>
<keyword evidence="1" id="KW-0472">Membrane</keyword>
<feature type="transmembrane region" description="Helical" evidence="1">
    <location>
        <begin position="90"/>
        <end position="110"/>
    </location>
</feature>
<organism evidence="2 3">
    <name type="scientific">Massilia mucilaginosa</name>
    <dbReference type="NCBI Taxonomy" id="2609282"/>
    <lineage>
        <taxon>Bacteria</taxon>
        <taxon>Pseudomonadati</taxon>
        <taxon>Pseudomonadota</taxon>
        <taxon>Betaproteobacteria</taxon>
        <taxon>Burkholderiales</taxon>
        <taxon>Oxalobacteraceae</taxon>
        <taxon>Telluria group</taxon>
        <taxon>Massilia</taxon>
    </lineage>
</organism>
<gene>
    <name evidence="2" type="ORF">F2P45_09070</name>
</gene>
<protein>
    <submittedName>
        <fullName evidence="2">DUF805 domain-containing protein</fullName>
    </submittedName>
</protein>
<dbReference type="Pfam" id="PF05656">
    <property type="entry name" value="DUF805"/>
    <property type="match status" value="1"/>
</dbReference>
<accession>A0ABX0NQL1</accession>
<evidence type="ECO:0000256" key="1">
    <source>
        <dbReference type="SAM" id="Phobius"/>
    </source>
</evidence>
<feature type="transmembrane region" description="Helical" evidence="1">
    <location>
        <begin position="25"/>
        <end position="44"/>
    </location>
</feature>
<name>A0ABX0NQL1_9BURK</name>
<reference evidence="2 3" key="1">
    <citation type="submission" date="2019-10" db="EMBL/GenBank/DDBJ databases">
        <title>Taxonomy of Antarctic Massilia spp.: description of Massilia rubra sp. nov., Massilia aquatica sp. nov., Massilia mucilaginosa sp. nov., Massilia frigida sp. nov. isolated from streams, lakes and regoliths.</title>
        <authorList>
            <person name="Holochova P."/>
            <person name="Sedlacek I."/>
            <person name="Kralova S."/>
            <person name="Maslanova I."/>
            <person name="Busse H.-J."/>
            <person name="Stankova E."/>
            <person name="Vrbovska V."/>
            <person name="Kovarovic V."/>
            <person name="Bartak M."/>
            <person name="Svec P."/>
            <person name="Pantucek R."/>
        </authorList>
    </citation>
    <scope>NUCLEOTIDE SEQUENCE [LARGE SCALE GENOMIC DNA]</scope>
    <source>
        <strain evidence="2 3">CCM 8733</strain>
    </source>
</reference>
<evidence type="ECO:0000313" key="2">
    <source>
        <dbReference type="EMBL" id="NHZ89166.1"/>
    </source>
</evidence>
<keyword evidence="1" id="KW-0812">Transmembrane</keyword>
<feature type="transmembrane region" description="Helical" evidence="1">
    <location>
        <begin position="130"/>
        <end position="148"/>
    </location>
</feature>
<comment type="caution">
    <text evidence="2">The sequence shown here is derived from an EMBL/GenBank/DDBJ whole genome shotgun (WGS) entry which is preliminary data.</text>
</comment>
<dbReference type="PANTHER" id="PTHR34980:SF3">
    <property type="entry name" value="BLR8105 PROTEIN"/>
    <property type="match status" value="1"/>
</dbReference>